<gene>
    <name evidence="2" type="ORF">D8847_09580</name>
</gene>
<name>A0A3R9JYV7_STRMT</name>
<accession>A0A3R9JYV7</accession>
<dbReference type="InterPro" id="IPR036873">
    <property type="entry name" value="Rhodanese-like_dom_sf"/>
</dbReference>
<comment type="caution">
    <text evidence="2">The sequence shown here is derived from an EMBL/GenBank/DDBJ whole genome shotgun (WGS) entry which is preliminary data.</text>
</comment>
<dbReference type="InterPro" id="IPR001763">
    <property type="entry name" value="Rhodanese-like_dom"/>
</dbReference>
<sequence>MDKLEFLKLQTELTISPMDYLAQAKSGTEFMLIDVRNAPPHLKKEKIQGAIEIPLNNLASCLEELPKDKEIVVYCWDVWCNMAKKASIILLENHFKVKELSGGIAAWKTLGLSTEGLHN</sequence>
<dbReference type="PANTHER" id="PTHR43031">
    <property type="entry name" value="FAD-DEPENDENT OXIDOREDUCTASE"/>
    <property type="match status" value="1"/>
</dbReference>
<reference evidence="2 3" key="1">
    <citation type="submission" date="2018-11" db="EMBL/GenBank/DDBJ databases">
        <title>Species Designations Belie Phenotypic and Genotypic Heterogeneity in Oral Streptococci.</title>
        <authorList>
            <person name="Velsko I."/>
        </authorList>
    </citation>
    <scope>NUCLEOTIDE SEQUENCE [LARGE SCALE GENOMIC DNA]</scope>
    <source>
        <strain evidence="2 3">BCC60</strain>
    </source>
</reference>
<dbReference type="RefSeq" id="WP_125841432.1">
    <property type="nucleotide sequence ID" value="NZ_RJNY01000030.1"/>
</dbReference>
<dbReference type="SMART" id="SM00450">
    <property type="entry name" value="RHOD"/>
    <property type="match status" value="1"/>
</dbReference>
<dbReference type="Pfam" id="PF00581">
    <property type="entry name" value="Rhodanese"/>
    <property type="match status" value="1"/>
</dbReference>
<protein>
    <submittedName>
        <fullName evidence="2">Molybdopterin biosynthesis-like protein MoeZ</fullName>
    </submittedName>
</protein>
<evidence type="ECO:0000313" key="2">
    <source>
        <dbReference type="EMBL" id="RSI94895.1"/>
    </source>
</evidence>
<evidence type="ECO:0000313" key="3">
    <source>
        <dbReference type="Proteomes" id="UP000281657"/>
    </source>
</evidence>
<dbReference type="PROSITE" id="PS50206">
    <property type="entry name" value="RHODANESE_3"/>
    <property type="match status" value="1"/>
</dbReference>
<dbReference type="EMBL" id="RJNY01000030">
    <property type="protein sequence ID" value="RSI94895.1"/>
    <property type="molecule type" value="Genomic_DNA"/>
</dbReference>
<dbReference type="InterPro" id="IPR050229">
    <property type="entry name" value="GlpE_sulfurtransferase"/>
</dbReference>
<organism evidence="2 3">
    <name type="scientific">Streptococcus mitis</name>
    <dbReference type="NCBI Taxonomy" id="28037"/>
    <lineage>
        <taxon>Bacteria</taxon>
        <taxon>Bacillati</taxon>
        <taxon>Bacillota</taxon>
        <taxon>Bacilli</taxon>
        <taxon>Lactobacillales</taxon>
        <taxon>Streptococcaceae</taxon>
        <taxon>Streptococcus</taxon>
        <taxon>Streptococcus mitis group</taxon>
    </lineage>
</organism>
<dbReference type="AlphaFoldDB" id="A0A3R9JYV7"/>
<dbReference type="SUPFAM" id="SSF52821">
    <property type="entry name" value="Rhodanese/Cell cycle control phosphatase"/>
    <property type="match status" value="1"/>
</dbReference>
<feature type="domain" description="Rhodanese" evidence="1">
    <location>
        <begin position="26"/>
        <end position="116"/>
    </location>
</feature>
<dbReference type="PANTHER" id="PTHR43031:SF1">
    <property type="entry name" value="PYRIDINE NUCLEOTIDE-DISULPHIDE OXIDOREDUCTASE"/>
    <property type="match status" value="1"/>
</dbReference>
<dbReference type="Gene3D" id="3.40.250.10">
    <property type="entry name" value="Rhodanese-like domain"/>
    <property type="match status" value="1"/>
</dbReference>
<evidence type="ECO:0000259" key="1">
    <source>
        <dbReference type="PROSITE" id="PS50206"/>
    </source>
</evidence>
<proteinExistence type="predicted"/>
<dbReference type="Proteomes" id="UP000281657">
    <property type="component" value="Unassembled WGS sequence"/>
</dbReference>